<keyword evidence="4" id="KW-0479">Metal-binding</keyword>
<evidence type="ECO:0000313" key="9">
    <source>
        <dbReference type="Proteomes" id="UP000190896"/>
    </source>
</evidence>
<reference evidence="8 9" key="1">
    <citation type="submission" date="2016-11" db="EMBL/GenBank/DDBJ databases">
        <title>Mixed transmission modes and dynamic genome evolution in an obligate animal-bacterial symbiosis.</title>
        <authorList>
            <person name="Russell S.L."/>
            <person name="Corbett-Detig R.B."/>
            <person name="Cavanaugh C.M."/>
        </authorList>
    </citation>
    <scope>NUCLEOTIDE SEQUENCE [LARGE SCALE GENOMIC DNA]</scope>
    <source>
        <strain evidence="8">Se-Cadez</strain>
    </source>
</reference>
<dbReference type="SUPFAM" id="SSF50447">
    <property type="entry name" value="Translation proteins"/>
    <property type="match status" value="1"/>
</dbReference>
<dbReference type="PANTHER" id="PTHR43462:SF1">
    <property type="entry name" value="ALANYL-TRNA EDITING PROTEIN AARSD1"/>
    <property type="match status" value="1"/>
</dbReference>
<keyword evidence="9" id="KW-1185">Reference proteome</keyword>
<dbReference type="Proteomes" id="UP000190896">
    <property type="component" value="Unassembled WGS sequence"/>
</dbReference>
<dbReference type="Gene3D" id="3.30.980.10">
    <property type="entry name" value="Threonyl-trna Synthetase, Chain A, domain 2"/>
    <property type="match status" value="1"/>
</dbReference>
<dbReference type="SMART" id="SM00863">
    <property type="entry name" value="tRNA_SAD"/>
    <property type="match status" value="1"/>
</dbReference>
<dbReference type="GO" id="GO:0002161">
    <property type="term" value="F:aminoacyl-tRNA deacylase activity"/>
    <property type="evidence" value="ECO:0007669"/>
    <property type="project" value="UniProtKB-ARBA"/>
</dbReference>
<dbReference type="InterPro" id="IPR009000">
    <property type="entry name" value="Transl_B-barrel_sf"/>
</dbReference>
<dbReference type="EMBL" id="MPRJ01000001">
    <property type="protein sequence ID" value="OOZ37903.1"/>
    <property type="molecule type" value="Genomic_DNA"/>
</dbReference>
<dbReference type="Gene3D" id="2.40.30.130">
    <property type="match status" value="1"/>
</dbReference>
<evidence type="ECO:0000256" key="5">
    <source>
        <dbReference type="ARBA" id="ARBA00022833"/>
    </source>
</evidence>
<dbReference type="PROSITE" id="PS50860">
    <property type="entry name" value="AA_TRNA_LIGASE_II_ALA"/>
    <property type="match status" value="1"/>
</dbReference>
<dbReference type="InterPro" id="IPR051335">
    <property type="entry name" value="Alanyl-tRNA_Editing_Enzymes"/>
</dbReference>
<dbReference type="GO" id="GO:0003676">
    <property type="term" value="F:nucleic acid binding"/>
    <property type="evidence" value="ECO:0007669"/>
    <property type="project" value="InterPro"/>
</dbReference>
<comment type="cofactor">
    <cofactor evidence="1">
        <name>Zn(2+)</name>
        <dbReference type="ChEBI" id="CHEBI:29105"/>
    </cofactor>
</comment>
<dbReference type="GO" id="GO:0005737">
    <property type="term" value="C:cytoplasm"/>
    <property type="evidence" value="ECO:0007669"/>
    <property type="project" value="UniProtKB-SubCell"/>
</dbReference>
<organism evidence="8 9">
    <name type="scientific">Solemya velesiana gill symbiont</name>
    <dbReference type="NCBI Taxonomy" id="1918948"/>
    <lineage>
        <taxon>Bacteria</taxon>
        <taxon>Pseudomonadati</taxon>
        <taxon>Pseudomonadota</taxon>
        <taxon>Gammaproteobacteria</taxon>
        <taxon>sulfur-oxidizing symbionts</taxon>
    </lineage>
</organism>
<dbReference type="GO" id="GO:0046872">
    <property type="term" value="F:metal ion binding"/>
    <property type="evidence" value="ECO:0007669"/>
    <property type="project" value="UniProtKB-KW"/>
</dbReference>
<dbReference type="GO" id="GO:0006419">
    <property type="term" value="P:alanyl-tRNA aminoacylation"/>
    <property type="evidence" value="ECO:0007669"/>
    <property type="project" value="InterPro"/>
</dbReference>
<dbReference type="Pfam" id="PF07973">
    <property type="entry name" value="tRNA_SAD"/>
    <property type="match status" value="1"/>
</dbReference>
<dbReference type="InterPro" id="IPR018164">
    <property type="entry name" value="Ala-tRNA-synth_IIc_N"/>
</dbReference>
<dbReference type="GO" id="GO:0004813">
    <property type="term" value="F:alanine-tRNA ligase activity"/>
    <property type="evidence" value="ECO:0007669"/>
    <property type="project" value="InterPro"/>
</dbReference>
<protein>
    <recommendedName>
        <fullName evidence="3">Alanine--tRNA ligase</fullName>
    </recommendedName>
    <alternativeName>
        <fullName evidence="6">Alanyl-tRNA synthetase</fullName>
    </alternativeName>
</protein>
<evidence type="ECO:0000256" key="3">
    <source>
        <dbReference type="ARBA" id="ARBA00017959"/>
    </source>
</evidence>
<dbReference type="InterPro" id="IPR018165">
    <property type="entry name" value="Ala-tRNA-synth_IIc_core"/>
</dbReference>
<comment type="subcellular location">
    <subcellularLocation>
        <location evidence="2">Cytoplasm</location>
    </subcellularLocation>
</comment>
<evidence type="ECO:0000256" key="6">
    <source>
        <dbReference type="ARBA" id="ARBA00032577"/>
    </source>
</evidence>
<dbReference type="Pfam" id="PF01411">
    <property type="entry name" value="tRNA-synt_2c"/>
    <property type="match status" value="1"/>
</dbReference>
<dbReference type="InterPro" id="IPR018163">
    <property type="entry name" value="Thr/Ala-tRNA-synth_IIc_edit"/>
</dbReference>
<gene>
    <name evidence="8" type="ORF">BOW51_00405</name>
</gene>
<dbReference type="RefSeq" id="WP_078485556.1">
    <property type="nucleotide sequence ID" value="NZ_MPRJ01000001.1"/>
</dbReference>
<evidence type="ECO:0000256" key="1">
    <source>
        <dbReference type="ARBA" id="ARBA00001947"/>
    </source>
</evidence>
<keyword evidence="8" id="KW-0378">Hydrolase</keyword>
<dbReference type="PANTHER" id="PTHR43462">
    <property type="entry name" value="ALANYL-TRNA EDITING PROTEIN"/>
    <property type="match status" value="1"/>
</dbReference>
<feature type="domain" description="Alanyl-transfer RNA synthetases family profile" evidence="7">
    <location>
        <begin position="1"/>
        <end position="229"/>
    </location>
</feature>
<comment type="caution">
    <text evidence="8">The sequence shown here is derived from an EMBL/GenBank/DDBJ whole genome shotgun (WGS) entry which is preliminary data.</text>
</comment>
<dbReference type="OrthoDB" id="9812949at2"/>
<dbReference type="GO" id="GO:0005524">
    <property type="term" value="F:ATP binding"/>
    <property type="evidence" value="ECO:0007669"/>
    <property type="project" value="InterPro"/>
</dbReference>
<name>A0A1T2KYJ6_9GAMM</name>
<dbReference type="InterPro" id="IPR012947">
    <property type="entry name" value="tRNA_SAD"/>
</dbReference>
<proteinExistence type="predicted"/>
<keyword evidence="5" id="KW-0862">Zinc</keyword>
<sequence>MTDELSKSDAYLKQCEARVIAADVNGIQLDRTAFYAMGGGQPGDTGKLLLEDGEEIAITDTRRDRESGALLHIPAEGGELPEVGAAVTAEIDWERRYRLMHLLCAVVDGGVTGGSVGIDRSRIDFDLPESPDKLALEEQLNRLISEDRPVTIGSISDAELEAQPELIRTMSVKPPTGAGEVRTIRVEGVDYQPCGGTHVASTGEIGRIRVGKVEKKGRQNRRINIHLED</sequence>
<evidence type="ECO:0000256" key="4">
    <source>
        <dbReference type="ARBA" id="ARBA00022723"/>
    </source>
</evidence>
<evidence type="ECO:0000256" key="2">
    <source>
        <dbReference type="ARBA" id="ARBA00004496"/>
    </source>
</evidence>
<evidence type="ECO:0000313" key="8">
    <source>
        <dbReference type="EMBL" id="OOZ37903.1"/>
    </source>
</evidence>
<accession>A0A1T2KYJ6</accession>
<dbReference type="SUPFAM" id="SSF55186">
    <property type="entry name" value="ThrRS/AlaRS common domain"/>
    <property type="match status" value="1"/>
</dbReference>
<dbReference type="AlphaFoldDB" id="A0A1T2KYJ6"/>
<evidence type="ECO:0000259" key="7">
    <source>
        <dbReference type="PROSITE" id="PS50860"/>
    </source>
</evidence>